<feature type="domain" description="LRRCT" evidence="5">
    <location>
        <begin position="620"/>
        <end position="671"/>
    </location>
</feature>
<keyword evidence="1" id="KW-0433">Leucine-rich repeat</keyword>
<dbReference type="InterPro" id="IPR032675">
    <property type="entry name" value="LRR_dom_sf"/>
</dbReference>
<evidence type="ECO:0000256" key="3">
    <source>
        <dbReference type="ARBA" id="ARBA00022737"/>
    </source>
</evidence>
<dbReference type="InterPro" id="IPR003591">
    <property type="entry name" value="Leu-rich_rpt_typical-subtyp"/>
</dbReference>
<name>A0A3B0JXW4_DROGU</name>
<dbReference type="SMART" id="SM00369">
    <property type="entry name" value="LRR_TYP"/>
    <property type="match status" value="13"/>
</dbReference>
<reference evidence="7" key="1">
    <citation type="submission" date="2018-01" db="EMBL/GenBank/DDBJ databases">
        <authorList>
            <person name="Alioto T."/>
            <person name="Alioto T."/>
        </authorList>
    </citation>
    <scope>NUCLEOTIDE SEQUENCE [LARGE SCALE GENOMIC DNA]</scope>
</reference>
<feature type="region of interest" description="Disordered" evidence="4">
    <location>
        <begin position="193"/>
        <end position="220"/>
    </location>
</feature>
<dbReference type="FunFam" id="3.80.10.10:FF:001164">
    <property type="entry name" value="GH01279p"/>
    <property type="match status" value="1"/>
</dbReference>
<protein>
    <submittedName>
        <fullName evidence="6">Blast:Leucine-rich repeat-containing protein 15</fullName>
    </submittedName>
</protein>
<dbReference type="AlphaFoldDB" id="A0A3B0JXW4"/>
<evidence type="ECO:0000313" key="6">
    <source>
        <dbReference type="EMBL" id="SPP77561.1"/>
    </source>
</evidence>
<gene>
    <name evidence="6" type="ORF">DGUA_6G008258</name>
</gene>
<organism evidence="6 7">
    <name type="scientific">Drosophila guanche</name>
    <name type="common">Fruit fly</name>
    <dbReference type="NCBI Taxonomy" id="7266"/>
    <lineage>
        <taxon>Eukaryota</taxon>
        <taxon>Metazoa</taxon>
        <taxon>Ecdysozoa</taxon>
        <taxon>Arthropoda</taxon>
        <taxon>Hexapoda</taxon>
        <taxon>Insecta</taxon>
        <taxon>Pterygota</taxon>
        <taxon>Neoptera</taxon>
        <taxon>Endopterygota</taxon>
        <taxon>Diptera</taxon>
        <taxon>Brachycera</taxon>
        <taxon>Muscomorpha</taxon>
        <taxon>Ephydroidea</taxon>
        <taxon>Drosophilidae</taxon>
        <taxon>Drosophila</taxon>
        <taxon>Sophophora</taxon>
    </lineage>
</organism>
<dbReference type="GO" id="GO:0071944">
    <property type="term" value="C:cell periphery"/>
    <property type="evidence" value="ECO:0007669"/>
    <property type="project" value="UniProtKB-ARBA"/>
</dbReference>
<evidence type="ECO:0000256" key="4">
    <source>
        <dbReference type="SAM" id="MobiDB-lite"/>
    </source>
</evidence>
<dbReference type="SMART" id="SM00365">
    <property type="entry name" value="LRR_SD22"/>
    <property type="match status" value="6"/>
</dbReference>
<dbReference type="SMART" id="SM00082">
    <property type="entry name" value="LRRCT"/>
    <property type="match status" value="1"/>
</dbReference>
<keyword evidence="3" id="KW-0677">Repeat</keyword>
<dbReference type="PANTHER" id="PTHR24366:SF96">
    <property type="entry name" value="LEUCINE RICH REPEAT CONTAINING 53"/>
    <property type="match status" value="1"/>
</dbReference>
<dbReference type="InterPro" id="IPR000483">
    <property type="entry name" value="Cys-rich_flank_reg_C"/>
</dbReference>
<evidence type="ECO:0000259" key="5">
    <source>
        <dbReference type="SMART" id="SM00082"/>
    </source>
</evidence>
<keyword evidence="7" id="KW-1185">Reference proteome</keyword>
<dbReference type="OrthoDB" id="2013775at2759"/>
<dbReference type="Proteomes" id="UP000268350">
    <property type="component" value="Unassembled WGS sequence"/>
</dbReference>
<dbReference type="STRING" id="7266.A0A3B0JXW4"/>
<dbReference type="PANTHER" id="PTHR24366">
    <property type="entry name" value="IG(IMMUNOGLOBULIN) AND LRR(LEUCINE RICH REPEAT) DOMAINS"/>
    <property type="match status" value="1"/>
</dbReference>
<evidence type="ECO:0000256" key="1">
    <source>
        <dbReference type="ARBA" id="ARBA00022614"/>
    </source>
</evidence>
<feature type="compositionally biased region" description="Polar residues" evidence="4">
    <location>
        <begin position="193"/>
        <end position="205"/>
    </location>
</feature>
<dbReference type="FunFam" id="3.80.10.10:FF:001490">
    <property type="entry name" value="Blast:Leucine-rich repeat-containing protein 15"/>
    <property type="match status" value="1"/>
</dbReference>
<dbReference type="InterPro" id="IPR001611">
    <property type="entry name" value="Leu-rich_rpt"/>
</dbReference>
<keyword evidence="2" id="KW-0732">Signal</keyword>
<dbReference type="SUPFAM" id="SSF52058">
    <property type="entry name" value="L domain-like"/>
    <property type="match status" value="1"/>
</dbReference>
<dbReference type="Gene3D" id="3.80.10.10">
    <property type="entry name" value="Ribonuclease Inhibitor"/>
    <property type="match status" value="2"/>
</dbReference>
<sequence>MHQLAFAFWRLIPDASSDGWVPRSNMDNCFTLRLSVSCRLGDCRVRRNILSGAASATVRYAAAQWPPMRGSGLLKVIAVNGNYRKLFKLRAKWTINRAGNRCTRLTMLRETANAMSLAVLEVSSWSIILLLCTAGVRSGQPQGRDLPTQSLDEFRQRYLLPLISSDTRNCTLNACESLGIVSQLLMLINSMPNGTQSAARDQQPSKPKKEVHGGNGDASSDEVNAMTHLANFDLVKRVRQIESRLRSVEQPIWHLSSGSQIEWNHCTSGVCRCNPDTKSFTCWNTNLKSVPVTQVIPMNMVSIDLSRNILSTLHKDTFRGLTLLKELDISNNVLDFLPFDLFQDLDSLLHLRIQNNQLEDIDPRTFWKLRNLNILDLSKNAIGLLPETIFFHAQRLTVINMCGNQIKNFPPNLLRDQLELEELDMSRNKIEKLGSGSVRSLNKLKTLDFGWNQIARIDDDFFAGLTSLRILMLHNNRISSISATIFNNLVNLVTLDLTMNRISHIDGQAFVGLKHLNELLLGQNSMSSIPADLFLHVSALTRLTLFSNNLTTLEEDDFQGLSSLKILMLNNNVLKYFDARAFEPLTQLEKLRIDSNKLMFLPTGSLHGLDKLVAVKLDKNPWHCDCRALYLARWIREFVLKLWDGQQPMCRGPGDLGGHEVGLLRYDDLCDGQWASMLSLSPRLPVRKHRISTPMNYTDYFNLYLKHIYNKTTDEELKEAEITSVAIKKVHHD</sequence>
<evidence type="ECO:0000313" key="7">
    <source>
        <dbReference type="Proteomes" id="UP000268350"/>
    </source>
</evidence>
<dbReference type="Pfam" id="PF13855">
    <property type="entry name" value="LRR_8"/>
    <property type="match status" value="4"/>
</dbReference>
<dbReference type="EMBL" id="OUUW01000002">
    <property type="protein sequence ID" value="SPP77561.1"/>
    <property type="molecule type" value="Genomic_DNA"/>
</dbReference>
<accession>A0A3B0JXW4</accession>
<evidence type="ECO:0000256" key="2">
    <source>
        <dbReference type="ARBA" id="ARBA00022729"/>
    </source>
</evidence>
<dbReference type="PROSITE" id="PS51450">
    <property type="entry name" value="LRR"/>
    <property type="match status" value="2"/>
</dbReference>
<proteinExistence type="predicted"/>